<keyword evidence="3" id="KW-0964">Secreted</keyword>
<evidence type="ECO:0000256" key="2">
    <source>
        <dbReference type="ARBA" id="ARBA00008098"/>
    </source>
</evidence>
<evidence type="ECO:0000256" key="1">
    <source>
        <dbReference type="ARBA" id="ARBA00004613"/>
    </source>
</evidence>
<gene>
    <name evidence="6" type="ORF">ILUMI_12199</name>
</gene>
<dbReference type="Pfam" id="PF01395">
    <property type="entry name" value="PBP_GOBP"/>
    <property type="match status" value="1"/>
</dbReference>
<dbReference type="Proteomes" id="UP000801492">
    <property type="component" value="Unassembled WGS sequence"/>
</dbReference>
<comment type="subcellular location">
    <subcellularLocation>
        <location evidence="1">Secreted</location>
    </subcellularLocation>
</comment>
<comment type="caution">
    <text evidence="6">The sequence shown here is derived from an EMBL/GenBank/DDBJ whole genome shotgun (WGS) entry which is preliminary data.</text>
</comment>
<dbReference type="InterPro" id="IPR036728">
    <property type="entry name" value="PBP_GOBP_sf"/>
</dbReference>
<dbReference type="InterPro" id="IPR006170">
    <property type="entry name" value="PBP/GOBP"/>
</dbReference>
<dbReference type="AlphaFoldDB" id="A0A8K0CWY3"/>
<keyword evidence="4 5" id="KW-0732">Signal</keyword>
<dbReference type="SMART" id="SM00708">
    <property type="entry name" value="PhBP"/>
    <property type="match status" value="1"/>
</dbReference>
<comment type="similarity">
    <text evidence="2">Belongs to the PBP/GOBP family.</text>
</comment>
<evidence type="ECO:0000313" key="6">
    <source>
        <dbReference type="EMBL" id="KAF2893974.1"/>
    </source>
</evidence>
<evidence type="ECO:0000256" key="3">
    <source>
        <dbReference type="ARBA" id="ARBA00022525"/>
    </source>
</evidence>
<accession>A0A8K0CWY3</accession>
<dbReference type="Gene3D" id="1.10.238.20">
    <property type="entry name" value="Pheromone/general odorant binding protein domain"/>
    <property type="match status" value="1"/>
</dbReference>
<dbReference type="CDD" id="cd23992">
    <property type="entry name" value="PBP_GOBP"/>
    <property type="match status" value="1"/>
</dbReference>
<evidence type="ECO:0000256" key="4">
    <source>
        <dbReference type="ARBA" id="ARBA00022729"/>
    </source>
</evidence>
<proteinExistence type="inferred from homology"/>
<dbReference type="OrthoDB" id="6781277at2759"/>
<dbReference type="GO" id="GO:0005615">
    <property type="term" value="C:extracellular space"/>
    <property type="evidence" value="ECO:0007669"/>
    <property type="project" value="TreeGrafter"/>
</dbReference>
<feature type="chain" id="PRO_5035445692" evidence="5">
    <location>
        <begin position="19"/>
        <end position="142"/>
    </location>
</feature>
<dbReference type="GO" id="GO:0005549">
    <property type="term" value="F:odorant binding"/>
    <property type="evidence" value="ECO:0007669"/>
    <property type="project" value="InterPro"/>
</dbReference>
<dbReference type="GO" id="GO:0007608">
    <property type="term" value="P:sensory perception of smell"/>
    <property type="evidence" value="ECO:0007669"/>
    <property type="project" value="TreeGrafter"/>
</dbReference>
<evidence type="ECO:0000313" key="7">
    <source>
        <dbReference type="Proteomes" id="UP000801492"/>
    </source>
</evidence>
<name>A0A8K0CWY3_IGNLU</name>
<reference evidence="6" key="1">
    <citation type="submission" date="2019-08" db="EMBL/GenBank/DDBJ databases">
        <title>The genome of the North American firefly Photinus pyralis.</title>
        <authorList>
            <consortium name="Photinus pyralis genome working group"/>
            <person name="Fallon T.R."/>
            <person name="Sander Lower S.E."/>
            <person name="Weng J.-K."/>
        </authorList>
    </citation>
    <scope>NUCLEOTIDE SEQUENCE</scope>
    <source>
        <strain evidence="6">TRF0915ILg1</strain>
        <tissue evidence="6">Whole body</tissue>
    </source>
</reference>
<feature type="signal peptide" evidence="5">
    <location>
        <begin position="1"/>
        <end position="18"/>
    </location>
</feature>
<organism evidence="6 7">
    <name type="scientific">Ignelater luminosus</name>
    <name type="common">Cucubano</name>
    <name type="synonym">Pyrophorus luminosus</name>
    <dbReference type="NCBI Taxonomy" id="2038154"/>
    <lineage>
        <taxon>Eukaryota</taxon>
        <taxon>Metazoa</taxon>
        <taxon>Ecdysozoa</taxon>
        <taxon>Arthropoda</taxon>
        <taxon>Hexapoda</taxon>
        <taxon>Insecta</taxon>
        <taxon>Pterygota</taxon>
        <taxon>Neoptera</taxon>
        <taxon>Endopterygota</taxon>
        <taxon>Coleoptera</taxon>
        <taxon>Polyphaga</taxon>
        <taxon>Elateriformia</taxon>
        <taxon>Elateroidea</taxon>
        <taxon>Elateridae</taxon>
        <taxon>Agrypninae</taxon>
        <taxon>Pyrophorini</taxon>
        <taxon>Ignelater</taxon>
    </lineage>
</organism>
<dbReference type="SUPFAM" id="SSF47565">
    <property type="entry name" value="Insect pheromone/odorant-binding proteins"/>
    <property type="match status" value="1"/>
</dbReference>
<keyword evidence="7" id="KW-1185">Reference proteome</keyword>
<evidence type="ECO:0000256" key="5">
    <source>
        <dbReference type="SAM" id="SignalP"/>
    </source>
</evidence>
<sequence length="142" mass="16222">MQKLILSLFLVTIFVTFSEQKLVVQGVLQKWALLIDPYVSKCVRQTGIDREIFLSTFRRGEFPDEACFKCTLKCLATEQNFMDNVGNFNSELIVKKVYGVTEEIVKMCEQSQTPDICQRAYDFAVCAFSSIGGQIPWNDKKV</sequence>
<dbReference type="PANTHER" id="PTHR11857:SF43">
    <property type="entry name" value="GEO07291P1-RELATED"/>
    <property type="match status" value="1"/>
</dbReference>
<dbReference type="PANTHER" id="PTHR11857">
    <property type="entry name" value="ODORANT BINDING PROTEIN-RELATED"/>
    <property type="match status" value="1"/>
</dbReference>
<dbReference type="EMBL" id="VTPC01007473">
    <property type="protein sequence ID" value="KAF2893974.1"/>
    <property type="molecule type" value="Genomic_DNA"/>
</dbReference>
<protein>
    <submittedName>
        <fullName evidence="6">Uncharacterized protein</fullName>
    </submittedName>
</protein>